<evidence type="ECO:0000256" key="1">
    <source>
        <dbReference type="ARBA" id="ARBA00006768"/>
    </source>
</evidence>
<organism evidence="9 10">
    <name type="scientific">Planosporangium mesophilum</name>
    <dbReference type="NCBI Taxonomy" id="689768"/>
    <lineage>
        <taxon>Bacteria</taxon>
        <taxon>Bacillati</taxon>
        <taxon>Actinomycetota</taxon>
        <taxon>Actinomycetes</taxon>
        <taxon>Micromonosporales</taxon>
        <taxon>Micromonosporaceae</taxon>
        <taxon>Planosporangium</taxon>
    </lineage>
</organism>
<feature type="domain" description="Glycoside hydrolase family 65 C-terminal" evidence="7">
    <location>
        <begin position="689"/>
        <end position="750"/>
    </location>
</feature>
<keyword evidence="2" id="KW-0326">Glycosidase</keyword>
<dbReference type="InterPro" id="IPR012341">
    <property type="entry name" value="6hp_glycosidase-like_sf"/>
</dbReference>
<evidence type="ECO:0000259" key="8">
    <source>
        <dbReference type="Pfam" id="PF03636"/>
    </source>
</evidence>
<dbReference type="Gene3D" id="2.60.420.10">
    <property type="entry name" value="Maltose phosphorylase, domain 3"/>
    <property type="match status" value="1"/>
</dbReference>
<dbReference type="InterPro" id="IPR005196">
    <property type="entry name" value="Glyco_hydro_65_N"/>
</dbReference>
<dbReference type="GO" id="GO:0016757">
    <property type="term" value="F:glycosyltransferase activity"/>
    <property type="evidence" value="ECO:0007669"/>
    <property type="project" value="UniProtKB-ARBA"/>
</dbReference>
<dbReference type="PANTHER" id="PTHR11051:SF13">
    <property type="entry name" value="GLYCOSYL TRANSFERASE"/>
    <property type="match status" value="1"/>
</dbReference>
<proteinExistence type="inferred from homology"/>
<feature type="domain" description="Glycoside hydrolase family 65 N-terminal" evidence="8">
    <location>
        <begin position="16"/>
        <end position="270"/>
    </location>
</feature>
<evidence type="ECO:0000256" key="5">
    <source>
        <dbReference type="SAM" id="MobiDB-lite"/>
    </source>
</evidence>
<protein>
    <submittedName>
        <fullName evidence="9">Glycosyl hydrolase</fullName>
    </submittedName>
</protein>
<dbReference type="RefSeq" id="WP_168115169.1">
    <property type="nucleotide sequence ID" value="NZ_BOON01000073.1"/>
</dbReference>
<evidence type="ECO:0000256" key="2">
    <source>
        <dbReference type="ARBA" id="ARBA00023295"/>
    </source>
</evidence>
<dbReference type="GO" id="GO:0004553">
    <property type="term" value="F:hydrolase activity, hydrolyzing O-glycosyl compounds"/>
    <property type="evidence" value="ECO:0007669"/>
    <property type="project" value="TreeGrafter"/>
</dbReference>
<dbReference type="InterPro" id="IPR011013">
    <property type="entry name" value="Gal_mutarotase_sf_dom"/>
</dbReference>
<dbReference type="Gene3D" id="1.50.10.10">
    <property type="match status" value="1"/>
</dbReference>
<dbReference type="EMBL" id="BOON01000073">
    <property type="protein sequence ID" value="GII26291.1"/>
    <property type="molecule type" value="Genomic_DNA"/>
</dbReference>
<dbReference type="PIRSF" id="PIRSF036289">
    <property type="entry name" value="Glycosyl_hydrolase_malt_phosph"/>
    <property type="match status" value="1"/>
</dbReference>
<dbReference type="InterPro" id="IPR008928">
    <property type="entry name" value="6-hairpin_glycosidase_sf"/>
</dbReference>
<dbReference type="InterPro" id="IPR005194">
    <property type="entry name" value="Glyco_hydro_65_C"/>
</dbReference>
<dbReference type="Gene3D" id="2.70.98.40">
    <property type="entry name" value="Glycoside hydrolase, family 65, N-terminal domain"/>
    <property type="match status" value="1"/>
</dbReference>
<dbReference type="FunFam" id="1.50.10.10:FF:000029">
    <property type="entry name" value="Family 65 glycosyl hydrolase"/>
    <property type="match status" value="1"/>
</dbReference>
<keyword evidence="10" id="KW-1185">Reference proteome</keyword>
<dbReference type="InterPro" id="IPR037018">
    <property type="entry name" value="GH65_N"/>
</dbReference>
<dbReference type="GO" id="GO:0005975">
    <property type="term" value="P:carbohydrate metabolic process"/>
    <property type="evidence" value="ECO:0007669"/>
    <property type="project" value="InterPro"/>
</dbReference>
<comment type="caution">
    <text evidence="9">The sequence shown here is derived from an EMBL/GenBank/DDBJ whole genome shotgun (WGS) entry which is preliminary data.</text>
</comment>
<dbReference type="GO" id="GO:0030246">
    <property type="term" value="F:carbohydrate binding"/>
    <property type="evidence" value="ECO:0007669"/>
    <property type="project" value="InterPro"/>
</dbReference>
<evidence type="ECO:0000256" key="3">
    <source>
        <dbReference type="PIRSR" id="PIRSR036289-50"/>
    </source>
</evidence>
<gene>
    <name evidence="9" type="ORF">Pme01_58880</name>
</gene>
<evidence type="ECO:0000313" key="9">
    <source>
        <dbReference type="EMBL" id="GII26291.1"/>
    </source>
</evidence>
<dbReference type="AlphaFoldDB" id="A0A8J3TIL4"/>
<feature type="domain" description="Glycoside hydrolase family 65 central catalytic" evidence="6">
    <location>
        <begin position="327"/>
        <end position="679"/>
    </location>
</feature>
<feature type="binding site" evidence="4">
    <location>
        <begin position="361"/>
        <end position="362"/>
    </location>
    <ligand>
        <name>substrate</name>
    </ligand>
</feature>
<keyword evidence="9" id="KW-0378">Hydrolase</keyword>
<evidence type="ECO:0000259" key="7">
    <source>
        <dbReference type="Pfam" id="PF03633"/>
    </source>
</evidence>
<comment type="similarity">
    <text evidence="1">Belongs to the glycosyl hydrolase 65 family.</text>
</comment>
<evidence type="ECO:0000313" key="10">
    <source>
        <dbReference type="Proteomes" id="UP000599074"/>
    </source>
</evidence>
<dbReference type="Pfam" id="PF03632">
    <property type="entry name" value="Glyco_hydro_65m"/>
    <property type="match status" value="1"/>
</dbReference>
<dbReference type="SUPFAM" id="SSF74650">
    <property type="entry name" value="Galactose mutarotase-like"/>
    <property type="match status" value="1"/>
</dbReference>
<feature type="binding site" evidence="4">
    <location>
        <begin position="592"/>
        <end position="593"/>
    </location>
    <ligand>
        <name>substrate</name>
    </ligand>
</feature>
<dbReference type="PANTHER" id="PTHR11051">
    <property type="entry name" value="GLYCOSYL HYDROLASE-RELATED"/>
    <property type="match status" value="1"/>
</dbReference>
<feature type="region of interest" description="Disordered" evidence="5">
    <location>
        <begin position="760"/>
        <end position="789"/>
    </location>
</feature>
<dbReference type="Pfam" id="PF03636">
    <property type="entry name" value="Glyco_hydro_65N"/>
    <property type="match status" value="1"/>
</dbReference>
<name>A0A8J3TIL4_9ACTN</name>
<evidence type="ECO:0000256" key="4">
    <source>
        <dbReference type="PIRSR" id="PIRSR036289-51"/>
    </source>
</evidence>
<dbReference type="SUPFAM" id="SSF48208">
    <property type="entry name" value="Six-hairpin glycosidases"/>
    <property type="match status" value="1"/>
</dbReference>
<reference evidence="9" key="1">
    <citation type="submission" date="2021-01" db="EMBL/GenBank/DDBJ databases">
        <title>Whole genome shotgun sequence of Planosporangium mesophilum NBRC 109066.</title>
        <authorList>
            <person name="Komaki H."/>
            <person name="Tamura T."/>
        </authorList>
    </citation>
    <scope>NUCLEOTIDE SEQUENCE</scope>
    <source>
        <strain evidence="9">NBRC 109066</strain>
    </source>
</reference>
<accession>A0A8J3TIL4</accession>
<evidence type="ECO:0000259" key="6">
    <source>
        <dbReference type="Pfam" id="PF03632"/>
    </source>
</evidence>
<dbReference type="InterPro" id="IPR005195">
    <property type="entry name" value="Glyco_hydro_65_M"/>
</dbReference>
<feature type="active site" description="Proton donor" evidence="3">
    <location>
        <position position="488"/>
    </location>
</feature>
<dbReference type="Pfam" id="PF03633">
    <property type="entry name" value="Glyco_hydro_65C"/>
    <property type="match status" value="1"/>
</dbReference>
<dbReference type="InterPro" id="IPR017045">
    <property type="entry name" value="Malt_Pase/Glycosyl_Hdrlase"/>
</dbReference>
<sequence>MITHPDFPAEPWDVRESGLDLGVLAQSESVFALSNGHIGLRGNLDEGEPHALPGTYLNSVFEFRPLPYAEAGYGYPDSGQTVINVTNGKLIRLLVEDEPFDVRYGELVAHERVLSLRDGVLRRTAQWISPSGHGVHVSTTRLVSFTQRATAAIEYEVRPVDGPLHLVLQSELVANEQLPAMSDDPRAAAVLEAPLVPEQHSAHDAHAHLVHSTRQSGRRVGAAMDHLVDCPADVQTFIECTENTARFTLITRLAAGQSLRLVKFLAYGWSSQRSIPGISAQVEAALALARASGWEGLLAEQRAYLDDYWARADVDLEGDQEVQQAVRFALFQVLQASARAERRPIPAKGLTGPGYDGHAFWDTESFVLPVLTYTTPHAAADALRWRHLTLRAARKRARQLTLGGAAFPWRTINGDECSGYWPAGTAAFHINADIADAAIRLADATGDDRFERETGLALLVETARLWTSLGFHHPEGSFRIDGVTGPDEYSALADNNVYTNLMAQRNLRGAVAAARRHPDAAAAMGVDDEEIAAWRRAADEMFVPYDEKLEVHPQAEEFTDHEVWDFAHTRADQYPLLLHFPYFQLYRKQVVKQADLVMALYKCGDAFTADEKARDFAYYEPLTVRDSSLSACVQAVLAAEVGHLDLGYDYLGEAARMDLDDLEHNTGDGLHIASLAGAWIALVAGFGGMRDSGGSLAFAPRLPEPLTRLTFSVMWRGRRLCVNVTGAEATYSLAGGDPLELTHHGRAFALAVGEPVTHPIPSIKIGSRPSQPPGRAPARRWPSPSDSGA</sequence>
<dbReference type="Proteomes" id="UP000599074">
    <property type="component" value="Unassembled WGS sequence"/>
</dbReference>